<dbReference type="Gene3D" id="1.10.10.2840">
    <property type="entry name" value="PucR C-terminal helix-turn-helix domain"/>
    <property type="match status" value="1"/>
</dbReference>
<dbReference type="RefSeq" id="WP_310398808.1">
    <property type="nucleotide sequence ID" value="NZ_JAVDWW010000001.1"/>
</dbReference>
<dbReference type="PANTHER" id="PTHR33744">
    <property type="entry name" value="CARBOHYDRATE DIACID REGULATOR"/>
    <property type="match status" value="1"/>
</dbReference>
<dbReference type="Pfam" id="PF13556">
    <property type="entry name" value="HTH_30"/>
    <property type="match status" value="1"/>
</dbReference>
<evidence type="ECO:0000313" key="3">
    <source>
        <dbReference type="EMBL" id="MDR7166899.1"/>
    </source>
</evidence>
<organism evidence="3 4">
    <name type="scientific">Nocardia kruczakiae</name>
    <dbReference type="NCBI Taxonomy" id="261477"/>
    <lineage>
        <taxon>Bacteria</taxon>
        <taxon>Bacillati</taxon>
        <taxon>Actinomycetota</taxon>
        <taxon>Actinomycetes</taxon>
        <taxon>Mycobacteriales</taxon>
        <taxon>Nocardiaceae</taxon>
        <taxon>Nocardia</taxon>
    </lineage>
</organism>
<gene>
    <name evidence="3" type="ORF">J2W56_000617</name>
</gene>
<feature type="domain" description="PucR C-terminal helix-turn-helix" evidence="2">
    <location>
        <begin position="323"/>
        <end position="380"/>
    </location>
</feature>
<evidence type="ECO:0000313" key="4">
    <source>
        <dbReference type="Proteomes" id="UP001251217"/>
    </source>
</evidence>
<reference evidence="3 4" key="1">
    <citation type="submission" date="2023-07" db="EMBL/GenBank/DDBJ databases">
        <title>Sorghum-associated microbial communities from plants grown in Nebraska, USA.</title>
        <authorList>
            <person name="Schachtman D."/>
        </authorList>
    </citation>
    <scope>NUCLEOTIDE SEQUENCE [LARGE SCALE GENOMIC DNA]</scope>
    <source>
        <strain evidence="3 4">4272</strain>
    </source>
</reference>
<sequence length="392" mass="42813">MPQRQLARADRVPPPHPASPRNDRPSAYGHNLTHAVQECLELSICILAGQERPEHLQRLQHEASCWARDGIPIDTILRLMHDGVRLAIDLVTRSAVPRIGPAGVRRHTIDSDVVLDLLNTITSTVAGAYARQVQAAADRHHQHAARALATALLEGRPTSALTRHGGIVIADEYWVLALTVLRYPDSLSPRADPDLLTAAPLRRVRAELADRFRGAALDVLSLDGGSVLVPTSLVEETGLDALVADLTRTAGVPIAAAVTRAEAGAIPAAADRAHELLDLTARLGMTGLHHFDDLALEYQLTRPGPGLDKLSALLDPLDDYPELLSTLQCFIAHDQSRKRTANRLHLHPNSVDYRLKRIAQLTGLDVSRSTGLWYLRSALIARSHRRPIIRTS</sequence>
<dbReference type="InterPro" id="IPR042070">
    <property type="entry name" value="PucR_C-HTH_sf"/>
</dbReference>
<evidence type="ECO:0000259" key="2">
    <source>
        <dbReference type="Pfam" id="PF13556"/>
    </source>
</evidence>
<proteinExistence type="predicted"/>
<keyword evidence="4" id="KW-1185">Reference proteome</keyword>
<dbReference type="EMBL" id="JAVDWW010000001">
    <property type="protein sequence ID" value="MDR7166899.1"/>
    <property type="molecule type" value="Genomic_DNA"/>
</dbReference>
<accession>A0ABU1X8V2</accession>
<dbReference type="InterPro" id="IPR025736">
    <property type="entry name" value="PucR_C-HTH_dom"/>
</dbReference>
<dbReference type="InterPro" id="IPR051448">
    <property type="entry name" value="CdaR-like_regulators"/>
</dbReference>
<name>A0ABU1X8V2_9NOCA</name>
<protein>
    <recommendedName>
        <fullName evidence="2">PucR C-terminal helix-turn-helix domain-containing protein</fullName>
    </recommendedName>
</protein>
<dbReference type="Proteomes" id="UP001251217">
    <property type="component" value="Unassembled WGS sequence"/>
</dbReference>
<feature type="region of interest" description="Disordered" evidence="1">
    <location>
        <begin position="1"/>
        <end position="29"/>
    </location>
</feature>
<comment type="caution">
    <text evidence="3">The sequence shown here is derived from an EMBL/GenBank/DDBJ whole genome shotgun (WGS) entry which is preliminary data.</text>
</comment>
<evidence type="ECO:0000256" key="1">
    <source>
        <dbReference type="SAM" id="MobiDB-lite"/>
    </source>
</evidence>